<evidence type="ECO:0000259" key="1">
    <source>
        <dbReference type="Pfam" id="PF09413"/>
    </source>
</evidence>
<keyword evidence="3" id="KW-1185">Reference proteome</keyword>
<dbReference type="InterPro" id="IPR018551">
    <property type="entry name" value="DUF2007"/>
</dbReference>
<sequence length="90" mass="10075">MTDSNYIKIFTGDFIIVQRIISELKAININAVVKDSTESARLAGFGGGIIPGFQEIFVNKDELDKAIRIVENILYNPMKYSCLSCRRSEA</sequence>
<evidence type="ECO:0000313" key="3">
    <source>
        <dbReference type="Proteomes" id="UP000307602"/>
    </source>
</evidence>
<name>A0A4S1DSW5_9FLAO</name>
<evidence type="ECO:0000313" key="2">
    <source>
        <dbReference type="EMBL" id="TGV01009.1"/>
    </source>
</evidence>
<dbReference type="Pfam" id="PF09413">
    <property type="entry name" value="DUF2007"/>
    <property type="match status" value="1"/>
</dbReference>
<dbReference type="Proteomes" id="UP000307602">
    <property type="component" value="Unassembled WGS sequence"/>
</dbReference>
<dbReference type="AlphaFoldDB" id="A0A4S1DSW5"/>
<protein>
    <submittedName>
        <fullName evidence="2">DUF2007 domain-containing protein</fullName>
    </submittedName>
</protein>
<feature type="domain" description="DUF2007" evidence="1">
    <location>
        <begin position="10"/>
        <end position="72"/>
    </location>
</feature>
<accession>A0A4S1DSW5</accession>
<gene>
    <name evidence="2" type="ORF">EM932_17225</name>
</gene>
<comment type="caution">
    <text evidence="2">The sequence shown here is derived from an EMBL/GenBank/DDBJ whole genome shotgun (WGS) entry which is preliminary data.</text>
</comment>
<proteinExistence type="predicted"/>
<reference evidence="2 3" key="1">
    <citation type="submission" date="2019-04" db="EMBL/GenBank/DDBJ databases">
        <authorList>
            <person name="Liu A."/>
        </authorList>
    </citation>
    <scope>NUCLEOTIDE SEQUENCE [LARGE SCALE GENOMIC DNA]</scope>
    <source>
        <strain evidence="2 3">RZ03</strain>
    </source>
</reference>
<dbReference type="RefSeq" id="WP_135878451.1">
    <property type="nucleotide sequence ID" value="NZ_SRSO01000029.1"/>
</dbReference>
<dbReference type="EMBL" id="SRSO01000029">
    <property type="protein sequence ID" value="TGV01009.1"/>
    <property type="molecule type" value="Genomic_DNA"/>
</dbReference>
<organism evidence="2 3">
    <name type="scientific">Flavivirga rizhaonensis</name>
    <dbReference type="NCBI Taxonomy" id="2559571"/>
    <lineage>
        <taxon>Bacteria</taxon>
        <taxon>Pseudomonadati</taxon>
        <taxon>Bacteroidota</taxon>
        <taxon>Flavobacteriia</taxon>
        <taxon>Flavobacteriales</taxon>
        <taxon>Flavobacteriaceae</taxon>
        <taxon>Flavivirga</taxon>
    </lineage>
</organism>
<dbReference type="OrthoDB" id="1149279at2"/>